<sequence length="297" mass="34699">MEIQEEKLPNPHTPPKPYVYNYDIIEDRVIEEYEIPDKLADSELKQGELKISHSSDDLIKQSHLKRKSWDKPTAKLPIHSCRHESVSVQSNRTDKSKSLEQRLHGATAAIRHLEKQVKEKDIIISSLQGELQEKNKMIDALQAEYTSSQIHLKTSMLQSSLTSVMKKKEKELEKIIKEKELKIEDDKKTIARLTEINKNLLSNIKEKDKKQYELENIVTDASDKINKSRNLKEENEHLSLMVRKLQKNISLLEDDLEETKQRYQSLLASSMEFEEQTRELYKANQILNENILKLLEN</sequence>
<reference evidence="2" key="1">
    <citation type="submission" date="2021-09" db="EMBL/GenBank/DDBJ databases">
        <authorList>
            <consortium name="AG Swart"/>
            <person name="Singh M."/>
            <person name="Singh A."/>
            <person name="Seah K."/>
            <person name="Emmerich C."/>
        </authorList>
    </citation>
    <scope>NUCLEOTIDE SEQUENCE</scope>
    <source>
        <strain evidence="2">ATCC30299</strain>
    </source>
</reference>
<protein>
    <submittedName>
        <fullName evidence="2">Uncharacterized protein</fullName>
    </submittedName>
</protein>
<keyword evidence="3" id="KW-1185">Reference proteome</keyword>
<accession>A0AAU9K137</accession>
<keyword evidence="1" id="KW-0175">Coiled coil</keyword>
<proteinExistence type="predicted"/>
<evidence type="ECO:0000256" key="1">
    <source>
        <dbReference type="SAM" id="Coils"/>
    </source>
</evidence>
<evidence type="ECO:0000313" key="2">
    <source>
        <dbReference type="EMBL" id="CAG9329337.1"/>
    </source>
</evidence>
<dbReference type="EMBL" id="CAJZBQ010000047">
    <property type="protein sequence ID" value="CAG9329337.1"/>
    <property type="molecule type" value="Genomic_DNA"/>
</dbReference>
<organism evidence="2 3">
    <name type="scientific">Blepharisma stoltei</name>
    <dbReference type="NCBI Taxonomy" id="1481888"/>
    <lineage>
        <taxon>Eukaryota</taxon>
        <taxon>Sar</taxon>
        <taxon>Alveolata</taxon>
        <taxon>Ciliophora</taxon>
        <taxon>Postciliodesmatophora</taxon>
        <taxon>Heterotrichea</taxon>
        <taxon>Heterotrichida</taxon>
        <taxon>Blepharismidae</taxon>
        <taxon>Blepharisma</taxon>
    </lineage>
</organism>
<name>A0AAU9K137_9CILI</name>
<feature type="coiled-coil region" evidence="1">
    <location>
        <begin position="96"/>
        <end position="276"/>
    </location>
</feature>
<evidence type="ECO:0000313" key="3">
    <source>
        <dbReference type="Proteomes" id="UP001162131"/>
    </source>
</evidence>
<dbReference type="Proteomes" id="UP001162131">
    <property type="component" value="Unassembled WGS sequence"/>
</dbReference>
<dbReference type="Gene3D" id="1.20.5.730">
    <property type="entry name" value="Single helix bin"/>
    <property type="match status" value="1"/>
</dbReference>
<gene>
    <name evidence="2" type="ORF">BSTOLATCC_MIC48161</name>
</gene>
<dbReference type="AlphaFoldDB" id="A0AAU9K137"/>
<comment type="caution">
    <text evidence="2">The sequence shown here is derived from an EMBL/GenBank/DDBJ whole genome shotgun (WGS) entry which is preliminary data.</text>
</comment>